<comment type="caution">
    <text evidence="2">The sequence shown here is derived from an EMBL/GenBank/DDBJ whole genome shotgun (WGS) entry which is preliminary data.</text>
</comment>
<keyword evidence="3" id="KW-1185">Reference proteome</keyword>
<dbReference type="Pfam" id="PF19267">
    <property type="entry name" value="CIS_spike_tip"/>
    <property type="match status" value="1"/>
</dbReference>
<reference evidence="2" key="2">
    <citation type="journal article" date="2021" name="Mar. Drugs">
        <title>Genome Reduction and Secondary Metabolism of the Marine Sponge-Associated Cyanobacterium Leptothoe.</title>
        <authorList>
            <person name="Konstantinou D."/>
            <person name="Popin R.V."/>
            <person name="Fewer D.P."/>
            <person name="Sivonen K."/>
            <person name="Gkelis S."/>
        </authorList>
    </citation>
    <scope>NUCLEOTIDE SEQUENCE</scope>
    <source>
        <strain evidence="2">TAU-MAC 1115</strain>
    </source>
</reference>
<dbReference type="InterPro" id="IPR045362">
    <property type="entry name" value="CIS_spike_tip"/>
</dbReference>
<protein>
    <submittedName>
        <fullName evidence="2">Uncharacterized protein</fullName>
    </submittedName>
</protein>
<dbReference type="Proteomes" id="UP000717364">
    <property type="component" value="Unassembled WGS sequence"/>
</dbReference>
<dbReference type="RefSeq" id="WP_215607544.1">
    <property type="nucleotide sequence ID" value="NZ_JADOES010000004.1"/>
</dbReference>
<dbReference type="EMBL" id="JADOES010000004">
    <property type="protein sequence ID" value="MBT9314476.1"/>
    <property type="molecule type" value="Genomic_DNA"/>
</dbReference>
<reference evidence="2" key="1">
    <citation type="submission" date="2020-11" db="EMBL/GenBank/DDBJ databases">
        <authorList>
            <person name="Konstantinou D."/>
            <person name="Gkelis S."/>
            <person name="Popin R."/>
            <person name="Fewer D."/>
            <person name="Sivonen K."/>
        </authorList>
    </citation>
    <scope>NUCLEOTIDE SEQUENCE</scope>
    <source>
        <strain evidence="2">TAU-MAC 1115</strain>
    </source>
</reference>
<gene>
    <name evidence="2" type="ORF">IXB50_03455</name>
</gene>
<feature type="compositionally biased region" description="Polar residues" evidence="1">
    <location>
        <begin position="115"/>
        <end position="132"/>
    </location>
</feature>
<accession>A0A947DCB4</accession>
<name>A0A947DCB4_9CYAN</name>
<sequence>MADFILIDGDTVKFNPAFALATVSVQDGSMTGGGKSTLNGSAICIEGDETNVSVPGCSYTMGSFTTPGTGTLKIDGLGADQTTTKTKSGGKPILLKGSLFTAKLEVQQPAVDPSTGASDPNPQYPGNGTFETTNDKWKGT</sequence>
<proteinExistence type="predicted"/>
<evidence type="ECO:0000313" key="2">
    <source>
        <dbReference type="EMBL" id="MBT9314476.1"/>
    </source>
</evidence>
<dbReference type="AlphaFoldDB" id="A0A947DCB4"/>
<feature type="region of interest" description="Disordered" evidence="1">
    <location>
        <begin position="107"/>
        <end position="140"/>
    </location>
</feature>
<evidence type="ECO:0000256" key="1">
    <source>
        <dbReference type="SAM" id="MobiDB-lite"/>
    </source>
</evidence>
<organism evidence="2 3">
    <name type="scientific">Leptothoe spongobia TAU-MAC 1115</name>
    <dbReference type="NCBI Taxonomy" id="1967444"/>
    <lineage>
        <taxon>Bacteria</taxon>
        <taxon>Bacillati</taxon>
        <taxon>Cyanobacteriota</taxon>
        <taxon>Cyanophyceae</taxon>
        <taxon>Nodosilineales</taxon>
        <taxon>Cymatolegaceae</taxon>
        <taxon>Leptothoe</taxon>
        <taxon>Leptothoe spongobia</taxon>
    </lineage>
</organism>
<evidence type="ECO:0000313" key="3">
    <source>
        <dbReference type="Proteomes" id="UP000717364"/>
    </source>
</evidence>